<organism evidence="3 4">
    <name type="scientific">Desulfosporosinus fructosivorans</name>
    <dbReference type="NCBI Taxonomy" id="2018669"/>
    <lineage>
        <taxon>Bacteria</taxon>
        <taxon>Bacillati</taxon>
        <taxon>Bacillota</taxon>
        <taxon>Clostridia</taxon>
        <taxon>Eubacteriales</taxon>
        <taxon>Desulfitobacteriaceae</taxon>
        <taxon>Desulfosporosinus</taxon>
    </lineage>
</organism>
<protein>
    <recommendedName>
        <fullName evidence="2">DUF7689 domain-containing protein</fullName>
    </recommendedName>
</protein>
<dbReference type="Proteomes" id="UP000298460">
    <property type="component" value="Unassembled WGS sequence"/>
</dbReference>
<comment type="caution">
    <text evidence="3">The sequence shown here is derived from an EMBL/GenBank/DDBJ whole genome shotgun (WGS) entry which is preliminary data.</text>
</comment>
<reference evidence="3 4" key="1">
    <citation type="submission" date="2019-03" db="EMBL/GenBank/DDBJ databases">
        <title>Draft Genome Sequence of Desulfosporosinus fructosivorans Strain 63.6F, Isolated from Marine Sediment in the Baltic Sea.</title>
        <authorList>
            <person name="Hausmann B."/>
            <person name="Vandieken V."/>
            <person name="Pjevac P."/>
            <person name="Schreck K."/>
            <person name="Herbold C.W."/>
            <person name="Loy A."/>
        </authorList>
    </citation>
    <scope>NUCLEOTIDE SEQUENCE [LARGE SCALE GENOMIC DNA]</scope>
    <source>
        <strain evidence="3 4">63.6F</strain>
    </source>
</reference>
<dbReference type="OrthoDB" id="2626871at2"/>
<evidence type="ECO:0000259" key="2">
    <source>
        <dbReference type="Pfam" id="PF24738"/>
    </source>
</evidence>
<dbReference type="Pfam" id="PF24738">
    <property type="entry name" value="DUF7689"/>
    <property type="match status" value="1"/>
</dbReference>
<feature type="signal peptide" evidence="1">
    <location>
        <begin position="1"/>
        <end position="26"/>
    </location>
</feature>
<name>A0A4Z0R070_9FIRM</name>
<gene>
    <name evidence="3" type="ORF">E4K67_27570</name>
</gene>
<feature type="domain" description="DUF7689" evidence="2">
    <location>
        <begin position="43"/>
        <end position="154"/>
    </location>
</feature>
<accession>A0A4Z0R070</accession>
<sequence>MNVKKNLAIVILSLMTVATVATPASALVKPNSFYDAVAWTWEYNAPATSTYNCLAYALGYTDRWMWAWGASNPTSSQVNYYMDLVGGYRNVGYGTPINNPLIISYGSSSAVVHFSKVTGSGITTAKWGELERMKSYSLNPYNPGGGYGPAVTTYY</sequence>
<evidence type="ECO:0000313" key="4">
    <source>
        <dbReference type="Proteomes" id="UP000298460"/>
    </source>
</evidence>
<dbReference type="EMBL" id="SPQQ01000022">
    <property type="protein sequence ID" value="TGE35016.1"/>
    <property type="molecule type" value="Genomic_DNA"/>
</dbReference>
<proteinExistence type="predicted"/>
<dbReference type="InterPro" id="IPR056106">
    <property type="entry name" value="DUF7689"/>
</dbReference>
<keyword evidence="4" id="KW-1185">Reference proteome</keyword>
<feature type="chain" id="PRO_5021324858" description="DUF7689 domain-containing protein" evidence="1">
    <location>
        <begin position="27"/>
        <end position="155"/>
    </location>
</feature>
<dbReference type="AlphaFoldDB" id="A0A4Z0R070"/>
<keyword evidence="1" id="KW-0732">Signal</keyword>
<evidence type="ECO:0000256" key="1">
    <source>
        <dbReference type="SAM" id="SignalP"/>
    </source>
</evidence>
<evidence type="ECO:0000313" key="3">
    <source>
        <dbReference type="EMBL" id="TGE35016.1"/>
    </source>
</evidence>